<name>A0ABU8HJU6_9BACI</name>
<gene>
    <name evidence="2" type="ORF">WAK64_20525</name>
</gene>
<dbReference type="InterPro" id="IPR006166">
    <property type="entry name" value="ERCC4_domain"/>
</dbReference>
<comment type="caution">
    <text evidence="2">The sequence shown here is derived from an EMBL/GenBank/DDBJ whole genome shotgun (WGS) entry which is preliminary data.</text>
</comment>
<dbReference type="EMBL" id="JBBAXC010000026">
    <property type="protein sequence ID" value="MEI5909417.1"/>
    <property type="molecule type" value="Genomic_DNA"/>
</dbReference>
<dbReference type="GO" id="GO:0016787">
    <property type="term" value="F:hydrolase activity"/>
    <property type="evidence" value="ECO:0007669"/>
    <property type="project" value="UniProtKB-KW"/>
</dbReference>
<dbReference type="Proteomes" id="UP001312865">
    <property type="component" value="Unassembled WGS sequence"/>
</dbReference>
<accession>A0ABU8HJU6</accession>
<dbReference type="InterPro" id="IPR011335">
    <property type="entry name" value="Restrct_endonuc-II-like"/>
</dbReference>
<feature type="domain" description="ERCC4" evidence="1">
    <location>
        <begin position="22"/>
        <end position="117"/>
    </location>
</feature>
<organism evidence="2 3">
    <name type="scientific">Bacillus spongiae</name>
    <dbReference type="NCBI Taxonomy" id="2683610"/>
    <lineage>
        <taxon>Bacteria</taxon>
        <taxon>Bacillati</taxon>
        <taxon>Bacillota</taxon>
        <taxon>Bacilli</taxon>
        <taxon>Bacillales</taxon>
        <taxon>Bacillaceae</taxon>
        <taxon>Bacillus</taxon>
    </lineage>
</organism>
<protein>
    <submittedName>
        <fullName evidence="2">ERCC4 domain-containing protein</fullName>
        <ecNumber evidence="2">3.1.21.-</ecNumber>
    </submittedName>
</protein>
<dbReference type="Pfam" id="PF02732">
    <property type="entry name" value="ERCC4"/>
    <property type="match status" value="1"/>
</dbReference>
<proteinExistence type="predicted"/>
<dbReference type="SMART" id="SM00891">
    <property type="entry name" value="ERCC4"/>
    <property type="match status" value="1"/>
</dbReference>
<reference evidence="2 3" key="1">
    <citation type="journal article" date="2018" name="J. Microbiol.">
        <title>Bacillus spongiae sp. nov., isolated from sponge of Jeju Island.</title>
        <authorList>
            <person name="Lee G.E."/>
            <person name="Im W.T."/>
            <person name="Park J.S."/>
        </authorList>
    </citation>
    <scope>NUCLEOTIDE SEQUENCE [LARGE SCALE GENOMIC DNA]</scope>
    <source>
        <strain evidence="2 3">135PIL107-10</strain>
    </source>
</reference>
<evidence type="ECO:0000313" key="3">
    <source>
        <dbReference type="Proteomes" id="UP001312865"/>
    </source>
</evidence>
<sequence>MNLAAQMKFSDAEIKQLEKSLIIIYDTREKENKHVTDYFDKRKIRYEKQTMKTGDYSAYLPKNPELGIMRDIYLNAVIERKNSVNELVQSIKNRTTFENELIRGSKNPFLLLVEDGDGYKRILTGKYVSDYNQKALLGSLKSFEARYNFTTVFLDSKLTGNYIYFHFLYRAKELLKGGVI</sequence>
<evidence type="ECO:0000259" key="1">
    <source>
        <dbReference type="SMART" id="SM00891"/>
    </source>
</evidence>
<dbReference type="EC" id="3.1.21.-" evidence="2"/>
<evidence type="ECO:0000313" key="2">
    <source>
        <dbReference type="EMBL" id="MEI5909417.1"/>
    </source>
</evidence>
<dbReference type="Gene3D" id="3.40.50.10130">
    <property type="match status" value="1"/>
</dbReference>
<dbReference type="SUPFAM" id="SSF52980">
    <property type="entry name" value="Restriction endonuclease-like"/>
    <property type="match status" value="1"/>
</dbReference>
<dbReference type="RefSeq" id="WP_336588861.1">
    <property type="nucleotide sequence ID" value="NZ_JBBAXC010000026.1"/>
</dbReference>
<keyword evidence="3" id="KW-1185">Reference proteome</keyword>
<keyword evidence="2" id="KW-0378">Hydrolase</keyword>